<dbReference type="RefSeq" id="WP_108996395.1">
    <property type="nucleotide sequence ID" value="NZ_BDQX01000458.1"/>
</dbReference>
<accession>A0A2R5F0E2</accession>
<organism evidence="3 4">
    <name type="scientific">Paenibacillus agaridevorans</name>
    <dbReference type="NCBI Taxonomy" id="171404"/>
    <lineage>
        <taxon>Bacteria</taxon>
        <taxon>Bacillati</taxon>
        <taxon>Bacillota</taxon>
        <taxon>Bacilli</taxon>
        <taxon>Bacillales</taxon>
        <taxon>Paenibacillaceae</taxon>
        <taxon>Paenibacillus</taxon>
    </lineage>
</organism>
<reference evidence="3 4" key="1">
    <citation type="submission" date="2017-08" db="EMBL/GenBank/DDBJ databases">
        <title>Substantial Increase in Enzyme Production by Combined Drug-Resistance Mutations in Paenibacillus agaridevorans.</title>
        <authorList>
            <person name="Tanaka Y."/>
            <person name="Funane K."/>
            <person name="Hosaka T."/>
            <person name="Shiwa Y."/>
            <person name="Fujita N."/>
            <person name="Miyazaki T."/>
            <person name="Yoshikawa H."/>
            <person name="Murakami K."/>
            <person name="Kasahara K."/>
            <person name="Inaoka T."/>
            <person name="Hiraga Y."/>
            <person name="Ochi K."/>
        </authorList>
    </citation>
    <scope>NUCLEOTIDE SEQUENCE [LARGE SCALE GENOMIC DNA]</scope>
    <source>
        <strain evidence="3 4">T-3040</strain>
    </source>
</reference>
<dbReference type="EMBL" id="BDQX01000458">
    <property type="protein sequence ID" value="GBG12400.1"/>
    <property type="molecule type" value="Genomic_DNA"/>
</dbReference>
<dbReference type="PANTHER" id="PTHR48081:SF6">
    <property type="entry name" value="PEPTIDASE S9 PROLYL OLIGOPEPTIDASE CATALYTIC DOMAIN-CONTAINING PROTEIN"/>
    <property type="match status" value="1"/>
</dbReference>
<keyword evidence="1" id="KW-0378">Hydrolase</keyword>
<proteinExistence type="predicted"/>
<keyword evidence="4" id="KW-1185">Reference proteome</keyword>
<gene>
    <name evidence="3" type="ORF">PAT3040_07275</name>
</gene>
<dbReference type="SUPFAM" id="SSF53474">
    <property type="entry name" value="alpha/beta-Hydrolases"/>
    <property type="match status" value="1"/>
</dbReference>
<dbReference type="AlphaFoldDB" id="A0A2R5F0E2"/>
<dbReference type="PANTHER" id="PTHR48081">
    <property type="entry name" value="AB HYDROLASE SUPERFAMILY PROTEIN C4A8.06C"/>
    <property type="match status" value="1"/>
</dbReference>
<dbReference type="GO" id="GO:0016787">
    <property type="term" value="F:hydrolase activity"/>
    <property type="evidence" value="ECO:0007669"/>
    <property type="project" value="UniProtKB-KW"/>
</dbReference>
<dbReference type="Proteomes" id="UP000245202">
    <property type="component" value="Unassembled WGS sequence"/>
</dbReference>
<dbReference type="InterPro" id="IPR029058">
    <property type="entry name" value="AB_hydrolase_fold"/>
</dbReference>
<dbReference type="Pfam" id="PF20434">
    <property type="entry name" value="BD-FAE"/>
    <property type="match status" value="1"/>
</dbReference>
<dbReference type="InterPro" id="IPR049492">
    <property type="entry name" value="BD-FAE-like_dom"/>
</dbReference>
<protein>
    <submittedName>
        <fullName evidence="3">Esterase</fullName>
    </submittedName>
</protein>
<dbReference type="InterPro" id="IPR050300">
    <property type="entry name" value="GDXG_lipolytic_enzyme"/>
</dbReference>
<comment type="caution">
    <text evidence="3">The sequence shown here is derived from an EMBL/GenBank/DDBJ whole genome shotgun (WGS) entry which is preliminary data.</text>
</comment>
<evidence type="ECO:0000313" key="3">
    <source>
        <dbReference type="EMBL" id="GBG12400.1"/>
    </source>
</evidence>
<evidence type="ECO:0000256" key="1">
    <source>
        <dbReference type="ARBA" id="ARBA00022801"/>
    </source>
</evidence>
<evidence type="ECO:0000259" key="2">
    <source>
        <dbReference type="Pfam" id="PF20434"/>
    </source>
</evidence>
<sequence>MLYRLWEGDAPLAKGTSNEDVPRLELFLVPEQEREGLVIVCPGGGYGGRAAHEAYPITDWLNSIGISAAVLHYRVNPYQYPVPMVDAQRAVRFARQHAAEWGVNPDRIALLGFSAGGHLVSTVGTHFDGGDVESEDPVERHSCRPDALILCYPVISFMEPFTHGGSVEAQLGANPDEELLRSLSNDMQVSADTPPTFLWHTAEDRPVPVENSMMFAMALSRHQVPFELHIFEKGEHGVGLAHHLPDTARWTELCGNWLKRLGYKNSITQPMV</sequence>
<feature type="domain" description="BD-FAE-like" evidence="2">
    <location>
        <begin position="29"/>
        <end position="218"/>
    </location>
</feature>
<evidence type="ECO:0000313" key="4">
    <source>
        <dbReference type="Proteomes" id="UP000245202"/>
    </source>
</evidence>
<name>A0A2R5F0E2_9BACL</name>
<dbReference type="Gene3D" id="3.40.50.1820">
    <property type="entry name" value="alpha/beta hydrolase"/>
    <property type="match status" value="1"/>
</dbReference>